<organism evidence="2 3">
    <name type="scientific">Hoeflea phototrophica (strain DSM 17068 / NCIMB 14078 / DFL-43)</name>
    <dbReference type="NCBI Taxonomy" id="411684"/>
    <lineage>
        <taxon>Bacteria</taxon>
        <taxon>Pseudomonadati</taxon>
        <taxon>Pseudomonadota</taxon>
        <taxon>Alphaproteobacteria</taxon>
        <taxon>Hyphomicrobiales</taxon>
        <taxon>Rhizobiaceae</taxon>
        <taxon>Hoeflea</taxon>
    </lineage>
</organism>
<dbReference type="eggNOG" id="ENOG503309K">
    <property type="taxonomic scope" value="Bacteria"/>
</dbReference>
<dbReference type="InterPro" id="IPR045492">
    <property type="entry name" value="DUF6434"/>
</dbReference>
<dbReference type="STRING" id="411684.HPDFL43_02999"/>
<reference evidence="2 3" key="2">
    <citation type="submission" date="2012-06" db="EMBL/GenBank/DDBJ databases">
        <authorList>
            <person name="Fiebig A."/>
        </authorList>
    </citation>
    <scope>NUCLEOTIDE SEQUENCE [LARGE SCALE GENOMIC DNA]</scope>
    <source>
        <strain evidence="2 3">DFL-43</strain>
    </source>
</reference>
<evidence type="ECO:0000259" key="1">
    <source>
        <dbReference type="Pfam" id="PF20026"/>
    </source>
</evidence>
<dbReference type="Pfam" id="PF20026">
    <property type="entry name" value="DUF6434"/>
    <property type="match status" value="1"/>
</dbReference>
<evidence type="ECO:0000313" key="2">
    <source>
        <dbReference type="EMBL" id="EDQ32043.2"/>
    </source>
</evidence>
<protein>
    <recommendedName>
        <fullName evidence="1">DUF6434 domain-containing protein</fullName>
    </recommendedName>
</protein>
<dbReference type="EMBL" id="ABIA03000002">
    <property type="protein sequence ID" value="EDQ32043.2"/>
    <property type="molecule type" value="Genomic_DNA"/>
</dbReference>
<keyword evidence="3" id="KW-1185">Reference proteome</keyword>
<name>A9DDB9_HOEPD</name>
<gene>
    <name evidence="2" type="ORF">HPDFL43_02999</name>
</gene>
<proteinExistence type="predicted"/>
<dbReference type="Proteomes" id="UP000004291">
    <property type="component" value="Chromosome"/>
</dbReference>
<dbReference type="HOGENOM" id="CLU_192152_0_0_5"/>
<evidence type="ECO:0000313" key="3">
    <source>
        <dbReference type="Proteomes" id="UP000004291"/>
    </source>
</evidence>
<comment type="caution">
    <text evidence="2">The sequence shown here is derived from an EMBL/GenBank/DDBJ whole genome shotgun (WGS) entry which is preliminary data.</text>
</comment>
<feature type="domain" description="DUF6434" evidence="1">
    <location>
        <begin position="19"/>
        <end position="81"/>
    </location>
</feature>
<dbReference type="AlphaFoldDB" id="A9DDB9"/>
<sequence length="85" mass="9751">MAGRITPMSMVMTMADKRDWHSDPITSDTLIDGGYKTTQNVRRFFKAQIGDHFKFDRAFMAWMKSRQGATMGDAVREWCAREAGK</sequence>
<accession>A9DDB9</accession>
<reference evidence="2 3" key="1">
    <citation type="submission" date="2007-10" db="EMBL/GenBank/DDBJ databases">
        <authorList>
            <person name="Wagner-Dobler I."/>
            <person name="Ferriera S."/>
            <person name="Johnson J."/>
            <person name="Kravitz S."/>
            <person name="Beeson K."/>
            <person name="Sutton G."/>
            <person name="Rogers Y.-H."/>
            <person name="Friedman R."/>
            <person name="Frazier M."/>
            <person name="Venter J.C."/>
        </authorList>
    </citation>
    <scope>NUCLEOTIDE SEQUENCE [LARGE SCALE GENOMIC DNA]</scope>
    <source>
        <strain evidence="2 3">DFL-43</strain>
    </source>
</reference>